<dbReference type="InterPro" id="IPR030395">
    <property type="entry name" value="GP_PDE_dom"/>
</dbReference>
<gene>
    <name evidence="2" type="ORF">EBQ10_08510</name>
</gene>
<evidence type="ECO:0000313" key="2">
    <source>
        <dbReference type="EMBL" id="AZR07323.1"/>
    </source>
</evidence>
<protein>
    <submittedName>
        <fullName evidence="2">Glycerophosphoryl diester phosphodiesterase</fullName>
    </submittedName>
</protein>
<accession>A0A3Q9GKY5</accession>
<sequence>MEQRIFAHRGISSLAPENTMAAFKQTVERGLTWIETDVDILGDGTPILIHDTTLDRTTDASGSYYGLAKADLAHIDAGSWFNPEYQQERIPTLHELVDFMNETGLNANIELKSHEAGAQMRHLLIDNVLSELSRLDGPRVIVSSFNHLLLREIKTKNPNLSIGALFVKENLWPDWKSVLELLEADYIHPDSDGLTKDMVHAFRAAGFGVNVWTVNSPARANELFNWGATGIFSDVPHLLQHLAQ</sequence>
<feature type="domain" description="GP-PDE" evidence="1">
    <location>
        <begin position="3"/>
        <end position="243"/>
    </location>
</feature>
<dbReference type="AlphaFoldDB" id="A0A3Q9GKY5"/>
<dbReference type="GO" id="GO:0008081">
    <property type="term" value="F:phosphoric diester hydrolase activity"/>
    <property type="evidence" value="ECO:0007669"/>
    <property type="project" value="InterPro"/>
</dbReference>
<dbReference type="InterPro" id="IPR017946">
    <property type="entry name" value="PLC-like_Pdiesterase_TIM-brl"/>
</dbReference>
<proteinExistence type="predicted"/>
<evidence type="ECO:0000259" key="1">
    <source>
        <dbReference type="PROSITE" id="PS51704"/>
    </source>
</evidence>
<dbReference type="RefSeq" id="WP_108726268.1">
    <property type="nucleotide sequence ID" value="NZ_CP029001.1"/>
</dbReference>
<dbReference type="SUPFAM" id="SSF51695">
    <property type="entry name" value="PLC-like phosphodiesterases"/>
    <property type="match status" value="1"/>
</dbReference>
<dbReference type="GO" id="GO:0006629">
    <property type="term" value="P:lipid metabolic process"/>
    <property type="evidence" value="ECO:0007669"/>
    <property type="project" value="InterPro"/>
</dbReference>
<dbReference type="Proteomes" id="UP000275951">
    <property type="component" value="Chromosome"/>
</dbReference>
<evidence type="ECO:0000313" key="3">
    <source>
        <dbReference type="Proteomes" id="UP000275951"/>
    </source>
</evidence>
<organism evidence="2 3">
    <name type="scientific">Trueperella pyogenes</name>
    <dbReference type="NCBI Taxonomy" id="1661"/>
    <lineage>
        <taxon>Bacteria</taxon>
        <taxon>Bacillati</taxon>
        <taxon>Actinomycetota</taxon>
        <taxon>Actinomycetes</taxon>
        <taxon>Actinomycetales</taxon>
        <taxon>Actinomycetaceae</taxon>
        <taxon>Trueperella</taxon>
    </lineage>
</organism>
<reference evidence="2 3" key="1">
    <citation type="submission" date="2018-11" db="EMBL/GenBank/DDBJ databases">
        <title>Multidrug-resistant genes are associated with an 42-kb island TGI1 carrying a complex class 1 integron in a Trueperella pyogenes.</title>
        <authorList>
            <person name="Dong W."/>
        </authorList>
    </citation>
    <scope>NUCLEOTIDE SEQUENCE [LARGE SCALE GENOMIC DNA]</scope>
    <source>
        <strain evidence="2 3">TP4</strain>
    </source>
</reference>
<name>A0A3Q9GKY5_9ACTO</name>
<dbReference type="PROSITE" id="PS51704">
    <property type="entry name" value="GP_PDE"/>
    <property type="match status" value="1"/>
</dbReference>
<dbReference type="PANTHER" id="PTHR46211:SF1">
    <property type="entry name" value="GLYCEROPHOSPHODIESTER PHOSPHODIESTERASE, CYTOPLASMIC"/>
    <property type="match status" value="1"/>
</dbReference>
<dbReference type="EMBL" id="CP033905">
    <property type="protein sequence ID" value="AZR07323.1"/>
    <property type="molecule type" value="Genomic_DNA"/>
</dbReference>
<dbReference type="Gene3D" id="3.20.20.190">
    <property type="entry name" value="Phosphatidylinositol (PI) phosphodiesterase"/>
    <property type="match status" value="1"/>
</dbReference>
<dbReference type="Pfam" id="PF03009">
    <property type="entry name" value="GDPD"/>
    <property type="match status" value="1"/>
</dbReference>
<dbReference type="PANTHER" id="PTHR46211">
    <property type="entry name" value="GLYCEROPHOSPHORYL DIESTER PHOSPHODIESTERASE"/>
    <property type="match status" value="1"/>
</dbReference>